<reference evidence="2" key="1">
    <citation type="journal article" date="2012" name="Science">
        <title>The Paleozoic origin of enzymatic lignin decomposition reconstructed from 31 fungal genomes.</title>
        <authorList>
            <person name="Floudas D."/>
            <person name="Binder M."/>
            <person name="Riley R."/>
            <person name="Barry K."/>
            <person name="Blanchette R.A."/>
            <person name="Henrissat B."/>
            <person name="Martinez A.T."/>
            <person name="Otillar R."/>
            <person name="Spatafora J.W."/>
            <person name="Yadav J.S."/>
            <person name="Aerts A."/>
            <person name="Benoit I."/>
            <person name="Boyd A."/>
            <person name="Carlson A."/>
            <person name="Copeland A."/>
            <person name="Coutinho P.M."/>
            <person name="de Vries R.P."/>
            <person name="Ferreira P."/>
            <person name="Findley K."/>
            <person name="Foster B."/>
            <person name="Gaskell J."/>
            <person name="Glotzer D."/>
            <person name="Gorecki P."/>
            <person name="Heitman J."/>
            <person name="Hesse C."/>
            <person name="Hori C."/>
            <person name="Igarashi K."/>
            <person name="Jurgens J.A."/>
            <person name="Kallen N."/>
            <person name="Kersten P."/>
            <person name="Kohler A."/>
            <person name="Kuees U."/>
            <person name="Kumar T.K.A."/>
            <person name="Kuo A."/>
            <person name="LaButti K."/>
            <person name="Larrondo L.F."/>
            <person name="Lindquist E."/>
            <person name="Ling A."/>
            <person name="Lombard V."/>
            <person name="Lucas S."/>
            <person name="Lundell T."/>
            <person name="Martin R."/>
            <person name="McLaughlin D.J."/>
            <person name="Morgenstern I."/>
            <person name="Morin E."/>
            <person name="Murat C."/>
            <person name="Nagy L.G."/>
            <person name="Nolan M."/>
            <person name="Ohm R.A."/>
            <person name="Patyshakuliyeva A."/>
            <person name="Rokas A."/>
            <person name="Ruiz-Duenas F.J."/>
            <person name="Sabat G."/>
            <person name="Salamov A."/>
            <person name="Samejima M."/>
            <person name="Schmutz J."/>
            <person name="Slot J.C."/>
            <person name="St John F."/>
            <person name="Stenlid J."/>
            <person name="Sun H."/>
            <person name="Sun S."/>
            <person name="Syed K."/>
            <person name="Tsang A."/>
            <person name="Wiebenga A."/>
            <person name="Young D."/>
            <person name="Pisabarro A."/>
            <person name="Eastwood D.C."/>
            <person name="Martin F."/>
            <person name="Cullen D."/>
            <person name="Grigoriev I.V."/>
            <person name="Hibbett D.S."/>
        </authorList>
    </citation>
    <scope>NUCLEOTIDE SEQUENCE [LARGE SCALE GENOMIC DNA]</scope>
    <source>
        <strain evidence="2">TFB10046</strain>
    </source>
</reference>
<evidence type="ECO:0008006" key="3">
    <source>
        <dbReference type="Google" id="ProtNLM"/>
    </source>
</evidence>
<dbReference type="Proteomes" id="UP000006514">
    <property type="component" value="Unassembled WGS sequence"/>
</dbReference>
<dbReference type="eggNOG" id="ENOG502SAWU">
    <property type="taxonomic scope" value="Eukaryota"/>
</dbReference>
<dbReference type="OMA" id="DIWHSEN"/>
<sequence>VGFSPRRPTRAAQKIPVNAAELGDKLLLRFAYLIEQLFILAAFCVNTDQTQSVFAYGTAMTWSATGEKQVGVVGQEEKRAFTLNVGVSMDGVLLPFQAIYSGKSIRSLPRSDAPGRERAQELGFLFEYSNTDTYWSTQETMRSYVDNVLAPYFERRRIELGCPETQEYIWELDCWSVHKSEQFRSWMKRTHPRIKMLYVPAGCTGL</sequence>
<feature type="non-terminal residue" evidence="1">
    <location>
        <position position="206"/>
    </location>
</feature>
<accession>J0WNN9</accession>
<feature type="non-terminal residue" evidence="1">
    <location>
        <position position="1"/>
    </location>
</feature>
<dbReference type="KEGG" id="adl:AURDEDRAFT_26551"/>
<protein>
    <recommendedName>
        <fullName evidence="3">DDE-1 domain-containing protein</fullName>
    </recommendedName>
</protein>
<name>J0WNN9_AURST</name>
<organism evidence="1 2">
    <name type="scientific">Auricularia subglabra (strain TFB-10046 / SS5)</name>
    <name type="common">White-rot fungus</name>
    <name type="synonym">Auricularia delicata (strain TFB10046)</name>
    <dbReference type="NCBI Taxonomy" id="717982"/>
    <lineage>
        <taxon>Eukaryota</taxon>
        <taxon>Fungi</taxon>
        <taxon>Dikarya</taxon>
        <taxon>Basidiomycota</taxon>
        <taxon>Agaricomycotina</taxon>
        <taxon>Agaricomycetes</taxon>
        <taxon>Auriculariales</taxon>
        <taxon>Auriculariaceae</taxon>
        <taxon>Auricularia</taxon>
    </lineage>
</organism>
<proteinExistence type="predicted"/>
<keyword evidence="2" id="KW-1185">Reference proteome</keyword>
<evidence type="ECO:0000313" key="1">
    <source>
        <dbReference type="EMBL" id="EJD33982.1"/>
    </source>
</evidence>
<dbReference type="InParanoid" id="J0WNN9"/>
<dbReference type="EMBL" id="JH688030">
    <property type="protein sequence ID" value="EJD33982.1"/>
    <property type="molecule type" value="Genomic_DNA"/>
</dbReference>
<evidence type="ECO:0000313" key="2">
    <source>
        <dbReference type="Proteomes" id="UP000006514"/>
    </source>
</evidence>
<gene>
    <name evidence="1" type="ORF">AURDEDRAFT_26551</name>
</gene>
<dbReference type="AlphaFoldDB" id="J0WNN9"/>
<dbReference type="OrthoDB" id="3341102at2759"/>